<accession>A0A3B0Z3K9</accession>
<gene>
    <name evidence="1" type="ORF">MNBD_GAMMA12-2721</name>
</gene>
<organism evidence="1">
    <name type="scientific">hydrothermal vent metagenome</name>
    <dbReference type="NCBI Taxonomy" id="652676"/>
    <lineage>
        <taxon>unclassified sequences</taxon>
        <taxon>metagenomes</taxon>
        <taxon>ecological metagenomes</taxon>
    </lineage>
</organism>
<name>A0A3B0Z3K9_9ZZZZ</name>
<dbReference type="EMBL" id="UOFL01000078">
    <property type="protein sequence ID" value="VAW75296.1"/>
    <property type="molecule type" value="Genomic_DNA"/>
</dbReference>
<proteinExistence type="predicted"/>
<dbReference type="AlphaFoldDB" id="A0A3B0Z3K9"/>
<sequence>MIRFLLATLVLLIGLSVHAVAPKSSKTIKTIGWMTGKCLVIKNSRVNFPQQITIVILEKTNRFSVGTIYKKASTAKECGALSADRRNVNDNHGNNFYLVKTGAKINLAIGVFGINRPKQLKYNLCATIEGVLFSVKRNKSLIWEGYYYLGYDIEENCSAQ</sequence>
<reference evidence="1" key="1">
    <citation type="submission" date="2018-06" db="EMBL/GenBank/DDBJ databases">
        <authorList>
            <person name="Zhirakovskaya E."/>
        </authorList>
    </citation>
    <scope>NUCLEOTIDE SEQUENCE</scope>
</reference>
<protein>
    <submittedName>
        <fullName evidence="1">Uncharacterized protein</fullName>
    </submittedName>
</protein>
<evidence type="ECO:0000313" key="1">
    <source>
        <dbReference type="EMBL" id="VAW75296.1"/>
    </source>
</evidence>